<protein>
    <recommendedName>
        <fullName evidence="2">Triosephosphate isomerase</fullName>
        <ecNumber evidence="2">5.3.1.1</ecNumber>
    </recommendedName>
</protein>
<dbReference type="PANTHER" id="PTHR21139">
    <property type="entry name" value="TRIOSEPHOSPHATE ISOMERASE"/>
    <property type="match status" value="1"/>
</dbReference>
<dbReference type="PROSITE" id="PS51440">
    <property type="entry name" value="TIM_2"/>
    <property type="match status" value="1"/>
</dbReference>
<name>A0A367XXY3_9MICO</name>
<dbReference type="Proteomes" id="UP000253508">
    <property type="component" value="Unassembled WGS sequence"/>
</dbReference>
<evidence type="ECO:0000256" key="2">
    <source>
        <dbReference type="RuleBase" id="RU363013"/>
    </source>
</evidence>
<dbReference type="AlphaFoldDB" id="A0A367XXY3"/>
<gene>
    <name evidence="3" type="ORF">DTO57_11255</name>
</gene>
<dbReference type="GO" id="GO:0046166">
    <property type="term" value="P:glyceraldehyde-3-phosphate biosynthetic process"/>
    <property type="evidence" value="ECO:0007669"/>
    <property type="project" value="TreeGrafter"/>
</dbReference>
<keyword evidence="1 2" id="KW-0413">Isomerase</keyword>
<dbReference type="UniPathway" id="UPA00109">
    <property type="reaction ID" value="UER00189"/>
</dbReference>
<comment type="pathway">
    <text evidence="2">Carbohydrate biosynthesis; gluconeogenesis.</text>
</comment>
<comment type="subunit">
    <text evidence="2">Homodimer.</text>
</comment>
<keyword evidence="2" id="KW-0324">Glycolysis</keyword>
<dbReference type="RefSeq" id="WP_114118317.1">
    <property type="nucleotide sequence ID" value="NZ_BMHU01000002.1"/>
</dbReference>
<dbReference type="SUPFAM" id="SSF51351">
    <property type="entry name" value="Triosephosphate isomerase (TIM)"/>
    <property type="match status" value="1"/>
</dbReference>
<dbReference type="InterPro" id="IPR035990">
    <property type="entry name" value="TIM_sf"/>
</dbReference>
<dbReference type="Gene3D" id="3.20.20.70">
    <property type="entry name" value="Aldolase class I"/>
    <property type="match status" value="1"/>
</dbReference>
<keyword evidence="2" id="KW-0312">Gluconeogenesis</keyword>
<evidence type="ECO:0000256" key="1">
    <source>
        <dbReference type="ARBA" id="ARBA00023235"/>
    </source>
</evidence>
<keyword evidence="2" id="KW-0963">Cytoplasm</keyword>
<comment type="catalytic activity">
    <reaction evidence="2">
        <text>D-glyceraldehyde 3-phosphate = dihydroxyacetone phosphate</text>
        <dbReference type="Rhea" id="RHEA:18585"/>
        <dbReference type="ChEBI" id="CHEBI:57642"/>
        <dbReference type="ChEBI" id="CHEBI:59776"/>
        <dbReference type="EC" id="5.3.1.1"/>
    </reaction>
</comment>
<dbReference type="CDD" id="cd00311">
    <property type="entry name" value="TIM"/>
    <property type="match status" value="1"/>
</dbReference>
<dbReference type="PANTHER" id="PTHR21139:SF2">
    <property type="entry name" value="TRIOSEPHOSPHATE ISOMERASE"/>
    <property type="match status" value="1"/>
</dbReference>
<dbReference type="GO" id="GO:0005829">
    <property type="term" value="C:cytosol"/>
    <property type="evidence" value="ECO:0007669"/>
    <property type="project" value="TreeGrafter"/>
</dbReference>
<accession>A0A367XXY3</accession>
<dbReference type="GO" id="GO:0004807">
    <property type="term" value="F:triose-phosphate isomerase activity"/>
    <property type="evidence" value="ECO:0007669"/>
    <property type="project" value="UniProtKB-EC"/>
</dbReference>
<dbReference type="EC" id="5.3.1.1" evidence="2"/>
<comment type="similarity">
    <text evidence="2">Belongs to the triosephosphate isomerase family.</text>
</comment>
<comment type="subcellular location">
    <subcellularLocation>
        <location evidence="2">Cytoplasm</location>
    </subcellularLocation>
</comment>
<dbReference type="UniPathway" id="UPA00138"/>
<sequence length="245" mass="25123">MARRIVGISLKMYFGHARATDWFDRVASLASAQPAVMNGAVEVFVTPTFLQVPAAVRAFAGTPVRVGGQDVAAEAEGAYTGEVSASELAEVGAGLAEIGHAERRRLFGENDADAARKVARSLEAGLEPLLCIGESEQQSPEDAAKVAVAQLEASLAGAPDGSVIVAYEPVWAIGAPEPAGEDHVRVVAGALRAALAGRPGSAVIYGGAAKPGLLTRLGDAVDGVFLGRFAHDPDALMQVINEAAS</sequence>
<dbReference type="GO" id="GO:0006096">
    <property type="term" value="P:glycolytic process"/>
    <property type="evidence" value="ECO:0007669"/>
    <property type="project" value="UniProtKB-UniPathway"/>
</dbReference>
<dbReference type="InterPro" id="IPR000652">
    <property type="entry name" value="Triosephosphate_isomerase"/>
</dbReference>
<dbReference type="Pfam" id="PF00121">
    <property type="entry name" value="TIM"/>
    <property type="match status" value="1"/>
</dbReference>
<comment type="pathway">
    <text evidence="2">Carbohydrate degradation; glycolysis; D-glyceraldehyde 3-phosphate from glycerone phosphate: step 1/1.</text>
</comment>
<dbReference type="GO" id="GO:0019563">
    <property type="term" value="P:glycerol catabolic process"/>
    <property type="evidence" value="ECO:0007669"/>
    <property type="project" value="TreeGrafter"/>
</dbReference>
<reference evidence="3 4" key="1">
    <citation type="submission" date="2018-07" db="EMBL/GenBank/DDBJ databases">
        <title>Microbacterium endoborsara sp. nov., a novel actinobacterium isolated from Borszczowia aralocaspica.</title>
        <authorList>
            <person name="An D."/>
        </authorList>
    </citation>
    <scope>NUCLEOTIDE SEQUENCE [LARGE SCALE GENOMIC DNA]</scope>
    <source>
        <strain evidence="3 4">C1.15228</strain>
    </source>
</reference>
<dbReference type="InterPro" id="IPR013785">
    <property type="entry name" value="Aldolase_TIM"/>
</dbReference>
<proteinExistence type="inferred from homology"/>
<dbReference type="GO" id="GO:0006094">
    <property type="term" value="P:gluconeogenesis"/>
    <property type="evidence" value="ECO:0007669"/>
    <property type="project" value="UniProtKB-UniPathway"/>
</dbReference>
<evidence type="ECO:0000313" key="3">
    <source>
        <dbReference type="EMBL" id="RCK58259.1"/>
    </source>
</evidence>
<comment type="caution">
    <text evidence="3">The sequence shown here is derived from an EMBL/GenBank/DDBJ whole genome shotgun (WGS) entry which is preliminary data.</text>
</comment>
<dbReference type="EMBL" id="QORO01000004">
    <property type="protein sequence ID" value="RCK58259.1"/>
    <property type="molecule type" value="Genomic_DNA"/>
</dbReference>
<keyword evidence="4" id="KW-1185">Reference proteome</keyword>
<organism evidence="3 4">
    <name type="scientific">Microbacterium sorbitolivorans</name>
    <dbReference type="NCBI Taxonomy" id="1867410"/>
    <lineage>
        <taxon>Bacteria</taxon>
        <taxon>Bacillati</taxon>
        <taxon>Actinomycetota</taxon>
        <taxon>Actinomycetes</taxon>
        <taxon>Micrococcales</taxon>
        <taxon>Microbacteriaceae</taxon>
        <taxon>Microbacterium</taxon>
    </lineage>
</organism>
<evidence type="ECO:0000313" key="4">
    <source>
        <dbReference type="Proteomes" id="UP000253508"/>
    </source>
</evidence>
<dbReference type="OrthoDB" id="9809429at2"/>